<feature type="compositionally biased region" description="Polar residues" evidence="1">
    <location>
        <begin position="73"/>
        <end position="93"/>
    </location>
</feature>
<evidence type="ECO:0000313" key="3">
    <source>
        <dbReference type="Proteomes" id="UP000660262"/>
    </source>
</evidence>
<dbReference type="Proteomes" id="UP000660262">
    <property type="component" value="Unassembled WGS sequence"/>
</dbReference>
<proteinExistence type="predicted"/>
<sequence>MMLLRFLQWSTGLYLSVIFYVPRRLGVFVYALTRLSWSLLALVSSLGLGYLRSLLTSFRTMRLLHSSRGVRSGKSTASGGARSGTRSFSSHGGAQNALGRSKLRKTLESPPISTMGGTAVPTRTTDDKPFTTKQRTPANADAANRLSAPANSVTERRRRRRARAAAMEAKAEAVEAAAARRSRDHVVSAEPRTSAPHHATNAPAFGETLADVNPLVNIRRRRTVARNTRTTRRSASQEHYPPAKSFDTSAADAADAAAKAGMRYVDAIAAQSMRTSLPATPLSANNTATPAVATPATPNLSTPGINSVAVDDKAAAALAKWAKSLRRAAHASACVLAVALAWFYRTTSEREADAAWSTRLERKLLLVALLPAAQLYANAVRGTLGKVDSAPVQRVVTSVAVNWFIVGFIASMKLSESI</sequence>
<organism evidence="2 3">
    <name type="scientific">Pycnococcus provasolii</name>
    <dbReference type="NCBI Taxonomy" id="41880"/>
    <lineage>
        <taxon>Eukaryota</taxon>
        <taxon>Viridiplantae</taxon>
        <taxon>Chlorophyta</taxon>
        <taxon>Pseudoscourfieldiophyceae</taxon>
        <taxon>Pseudoscourfieldiales</taxon>
        <taxon>Pycnococcaceae</taxon>
        <taxon>Pycnococcus</taxon>
    </lineage>
</organism>
<feature type="region of interest" description="Disordered" evidence="1">
    <location>
        <begin position="69"/>
        <end position="158"/>
    </location>
</feature>
<reference evidence="2" key="1">
    <citation type="submission" date="2020-10" db="EMBL/GenBank/DDBJ databases">
        <title>Unveiling of a novel bifunctional photoreceptor, Dualchrome1, isolated from a cosmopolitan green alga.</title>
        <authorList>
            <person name="Suzuki S."/>
            <person name="Kawachi M."/>
        </authorList>
    </citation>
    <scope>NUCLEOTIDE SEQUENCE</scope>
    <source>
        <strain evidence="2">NIES 2893</strain>
    </source>
</reference>
<keyword evidence="3" id="KW-1185">Reference proteome</keyword>
<comment type="caution">
    <text evidence="2">The sequence shown here is derived from an EMBL/GenBank/DDBJ whole genome shotgun (WGS) entry which is preliminary data.</text>
</comment>
<dbReference type="AlphaFoldDB" id="A0A830HCM6"/>
<gene>
    <name evidence="2" type="ORF">PPROV_000352800</name>
</gene>
<evidence type="ECO:0000313" key="2">
    <source>
        <dbReference type="EMBL" id="GHP04775.1"/>
    </source>
</evidence>
<feature type="region of interest" description="Disordered" evidence="1">
    <location>
        <begin position="225"/>
        <end position="247"/>
    </location>
</feature>
<evidence type="ECO:0000256" key="1">
    <source>
        <dbReference type="SAM" id="MobiDB-lite"/>
    </source>
</evidence>
<protein>
    <submittedName>
        <fullName evidence="2">Uncharacterized protein</fullName>
    </submittedName>
</protein>
<name>A0A830HCM6_9CHLO</name>
<dbReference type="EMBL" id="BNJQ01000008">
    <property type="protein sequence ID" value="GHP04775.1"/>
    <property type="molecule type" value="Genomic_DNA"/>
</dbReference>
<accession>A0A830HCM6</accession>
<feature type="region of interest" description="Disordered" evidence="1">
    <location>
        <begin position="175"/>
        <end position="201"/>
    </location>
</feature>